<accession>F5XPU2</accession>
<gene>
    <name evidence="2" type="ordered locus">MLP_13860</name>
</gene>
<evidence type="ECO:0000256" key="1">
    <source>
        <dbReference type="SAM" id="MobiDB-lite"/>
    </source>
</evidence>
<feature type="compositionally biased region" description="Basic and acidic residues" evidence="1">
    <location>
        <begin position="752"/>
        <end position="769"/>
    </location>
</feature>
<dbReference type="AlphaFoldDB" id="F5XPU2"/>
<name>F5XPU2_MICPN</name>
<evidence type="ECO:0000313" key="3">
    <source>
        <dbReference type="Proteomes" id="UP000007947"/>
    </source>
</evidence>
<sequence>MALILGALVTTLVLIRSRPPEKPETVVAPPAAGDRLLQSVTASLGNDGSIDQLGDSVVITRAATGEFDTTSSSYDPSQAVDQLPVRVQTSYRTEQSSGTDLADLKGYSGRVIIDLTVQNLTVEPQQVNYDAGGRSRTETAMVGAPLTVVASASLPGVDPATVVTEPGDDGEPANAKDVTNGVLGQGSDQTTQVQWATILAPPQLSATATLRLVLDAKNFAVPTIDVGVQPGLVTDPSMGALVDSAFNPKNSSELALVSRTIEVIGDVNTVLARASSQVSKVRKTLDSTSQTLGAKTVAALQADTKQLDASLKQSDTNLTALDKALQSSLKSTSSSTLQQLSSTVSEIDALLGDTSAKAPAMSVKGTGCAFQVTTPKAGGTVYGSLQQVTALLTAYASATGDCKEELQQTINKTIGPADPAAPDACGVDDPAVTCTLDNARQTFAKVTDAIEQGQSASLGLNPEEDFKDSQDTVATLTKQLTEIRDLTEKLGDNADGPDPDSRTLSKIAAQLEKASTSVADTQAALPKITEQVDQIHQDAVSGRSGVDTMLGQNKDVAEKLCALVGDGTQPGAPTSDQINAIRAYLVTTRCDGSKFDSPDPDPMETRLDSQAKAWDKVISDTDTSSKDDGLGKLLVDVENSLDEASAALTAAAAGLSTGQSSVGDVHAIAEKAVENLELLGTGLTGVQTSYTTTKTQLDTALAEAAKQASDTKLDSAIEQVSKQGAENSAQLGKAFENSAKGLSSAAEALESSGKKAVDRQRSQLAKTEKQATTSLSAVMTGSLDQISGDISSATRDLGSTRTQLTRDLANILLDLGNPRVKGSGVVGTLAKSADTARSADYQLALAADRTTSYGSVRERDVSGIMLRQAQAEAALQRQAELPAFALDLPDSVQHRTVYTFHLAGGS</sequence>
<dbReference type="HOGENOM" id="CLU_317071_0_0_11"/>
<feature type="region of interest" description="Disordered" evidence="1">
    <location>
        <begin position="751"/>
        <end position="771"/>
    </location>
</feature>
<dbReference type="eggNOG" id="COG1511">
    <property type="taxonomic scope" value="Bacteria"/>
</dbReference>
<protein>
    <submittedName>
        <fullName evidence="2">Uncharacterized protein</fullName>
    </submittedName>
</protein>
<organism evidence="2 3">
    <name type="scientific">Microlunatus phosphovorus (strain ATCC 700054 / DSM 10555 / JCM 9379 / NBRC 101784 / NCIMB 13414 / VKM Ac-1990 / NM-1)</name>
    <dbReference type="NCBI Taxonomy" id="1032480"/>
    <lineage>
        <taxon>Bacteria</taxon>
        <taxon>Bacillati</taxon>
        <taxon>Actinomycetota</taxon>
        <taxon>Actinomycetes</taxon>
        <taxon>Propionibacteriales</taxon>
        <taxon>Propionibacteriaceae</taxon>
        <taxon>Microlunatus</taxon>
    </lineage>
</organism>
<keyword evidence="3" id="KW-1185">Reference proteome</keyword>
<evidence type="ECO:0000313" key="2">
    <source>
        <dbReference type="EMBL" id="BAK34400.1"/>
    </source>
</evidence>
<dbReference type="Proteomes" id="UP000007947">
    <property type="component" value="Chromosome"/>
</dbReference>
<reference evidence="2 3" key="1">
    <citation type="submission" date="2011-05" db="EMBL/GenBank/DDBJ databases">
        <title>Whole genome sequence of Microlunatus phosphovorus NM-1.</title>
        <authorList>
            <person name="Hosoyama A."/>
            <person name="Sasaki K."/>
            <person name="Harada T."/>
            <person name="Igarashi R."/>
            <person name="Kawakoshi A."/>
            <person name="Sasagawa M."/>
            <person name="Fukada J."/>
            <person name="Nakamura S."/>
            <person name="Katano Y."/>
            <person name="Hanada S."/>
            <person name="Kamagata Y."/>
            <person name="Nakamura N."/>
            <person name="Yamazaki S."/>
            <person name="Fujita N."/>
        </authorList>
    </citation>
    <scope>NUCLEOTIDE SEQUENCE [LARGE SCALE GENOMIC DNA]</scope>
    <source>
        <strain evidence="3">ATCC 700054 / DSM 10555 / JCM 9379 / NBRC 101784 / NCIMB 13414 / VKM Ac-1990 / NM-1</strain>
    </source>
</reference>
<proteinExistence type="predicted"/>
<dbReference type="EMBL" id="AP012204">
    <property type="protein sequence ID" value="BAK34400.1"/>
    <property type="molecule type" value="Genomic_DNA"/>
</dbReference>
<dbReference type="STRING" id="1032480.MLP_13860"/>
<dbReference type="KEGG" id="mph:MLP_13860"/>